<feature type="active site" description="Charge relay system" evidence="8">
    <location>
        <position position="351"/>
    </location>
</feature>
<dbReference type="EMBL" id="GEDC01028456">
    <property type="protein sequence ID" value="JAS08842.1"/>
    <property type="molecule type" value="Transcribed_RNA"/>
</dbReference>
<evidence type="ECO:0000256" key="9">
    <source>
        <dbReference type="SAM" id="SignalP"/>
    </source>
</evidence>
<evidence type="ECO:0000256" key="4">
    <source>
        <dbReference type="ARBA" id="ARBA00022963"/>
    </source>
</evidence>
<comment type="similarity">
    <text evidence="1 7">Belongs to the AB hydrolase superfamily. Lipase family.</text>
</comment>
<dbReference type="FunFam" id="3.40.50.1820:FF:000057">
    <property type="entry name" value="Lipase"/>
    <property type="match status" value="1"/>
</dbReference>
<dbReference type="PANTHER" id="PTHR11005">
    <property type="entry name" value="LYSOSOMAL ACID LIPASE-RELATED"/>
    <property type="match status" value="1"/>
</dbReference>
<evidence type="ECO:0000313" key="12">
    <source>
        <dbReference type="EMBL" id="JAS10661.1"/>
    </source>
</evidence>
<dbReference type="InterPro" id="IPR029058">
    <property type="entry name" value="AB_hydrolase_fold"/>
</dbReference>
<evidence type="ECO:0000259" key="10">
    <source>
        <dbReference type="Pfam" id="PF00561"/>
    </source>
</evidence>
<keyword evidence="2 9" id="KW-0732">Signal</keyword>
<accession>A0A1B6DYG9</accession>
<feature type="domain" description="AB hydrolase-1" evidence="10">
    <location>
        <begin position="87"/>
        <end position="386"/>
    </location>
</feature>
<dbReference type="EMBL" id="GEDC01006578">
    <property type="protein sequence ID" value="JAS30720.1"/>
    <property type="molecule type" value="Transcribed_RNA"/>
</dbReference>
<dbReference type="InterPro" id="IPR000073">
    <property type="entry name" value="AB_hydrolase_1"/>
</dbReference>
<evidence type="ECO:0000256" key="2">
    <source>
        <dbReference type="ARBA" id="ARBA00022729"/>
    </source>
</evidence>
<reference evidence="13" key="1">
    <citation type="submission" date="2015-12" db="EMBL/GenBank/DDBJ databases">
        <title>De novo transcriptome assembly of four potential Pierce s Disease insect vectors from Arizona vineyards.</title>
        <authorList>
            <person name="Tassone E.E."/>
        </authorList>
    </citation>
    <scope>NUCLEOTIDE SEQUENCE</scope>
</reference>
<dbReference type="SUPFAM" id="SSF53474">
    <property type="entry name" value="alpha/beta-Hydrolases"/>
    <property type="match status" value="1"/>
</dbReference>
<keyword evidence="4 7" id="KW-0442">Lipid degradation</keyword>
<keyword evidence="6" id="KW-0325">Glycoprotein</keyword>
<feature type="active site" description="Charge relay system" evidence="8">
    <location>
        <position position="380"/>
    </location>
</feature>
<evidence type="ECO:0000256" key="1">
    <source>
        <dbReference type="ARBA" id="ARBA00010701"/>
    </source>
</evidence>
<protein>
    <recommendedName>
        <fullName evidence="7">Lipase</fullName>
    </recommendedName>
</protein>
<feature type="chain" id="PRO_5008581781" description="Lipase" evidence="9">
    <location>
        <begin position="27"/>
        <end position="406"/>
    </location>
</feature>
<dbReference type="EMBL" id="GEDC01026637">
    <property type="protein sequence ID" value="JAS10661.1"/>
    <property type="molecule type" value="Transcribed_RNA"/>
</dbReference>
<dbReference type="GO" id="GO:0016788">
    <property type="term" value="F:hydrolase activity, acting on ester bonds"/>
    <property type="evidence" value="ECO:0007669"/>
    <property type="project" value="InterPro"/>
</dbReference>
<evidence type="ECO:0000256" key="8">
    <source>
        <dbReference type="PIRSR" id="PIRSR000862-1"/>
    </source>
</evidence>
<dbReference type="Gene3D" id="3.40.50.1820">
    <property type="entry name" value="alpha/beta hydrolase"/>
    <property type="match status" value="1"/>
</dbReference>
<dbReference type="PIRSF" id="PIRSF000862">
    <property type="entry name" value="Steryl_ester_lip"/>
    <property type="match status" value="1"/>
</dbReference>
<evidence type="ECO:0000256" key="7">
    <source>
        <dbReference type="PIRNR" id="PIRNR000862"/>
    </source>
</evidence>
<gene>
    <name evidence="11" type="ORF">g.11637</name>
    <name evidence="13" type="ORF">g.11641</name>
    <name evidence="12" type="ORF">g.11646</name>
</gene>
<sequence length="406" mass="46755">MYIKIFHKMAILFLGLLFNHIVFVKMSEPTMDFMNSMMACSGNKQETFLRTSDYYIKREGEPLIVYYDIPTKDGYLLTLHRIRRLGPPVLLVHGLFGSSDGWLRRGCDVDLAFILAKKGYDVWLADLRGNYYSRKHQCLNASDPKFWDFSMHEMGVYDLPALINKILQESSFTKISYVGYSMGSTVFLIMESEKPQLNTYIDSAFLLAPTVYPSKIMTTDEGKRLIEEGETLLKSLMNQNVYEIFPKTNLKENIIKLVFTPSLIDWCFNFLKYLGGSIFQKTSSCEYFPTYLSGASTKTLIHFLQIYKSGQFRPFDYDKDENLKIYGTETPPDYKLNLVDSRVGIFSGTNDSLVDNEGIQKLGNVIPNIFINKSIQNYTHFNFISGENVSSILYRELAELINKVHF</sequence>
<keyword evidence="5" id="KW-0443">Lipid metabolism</keyword>
<evidence type="ECO:0000313" key="11">
    <source>
        <dbReference type="EMBL" id="JAS08842.1"/>
    </source>
</evidence>
<name>A0A1B6DYG9_9HEMI</name>
<dbReference type="GO" id="GO:0016042">
    <property type="term" value="P:lipid catabolic process"/>
    <property type="evidence" value="ECO:0007669"/>
    <property type="project" value="UniProtKB-KW"/>
</dbReference>
<dbReference type="Pfam" id="PF00561">
    <property type="entry name" value="Abhydrolase_1"/>
    <property type="match status" value="1"/>
</dbReference>
<dbReference type="AlphaFoldDB" id="A0A1B6DYG9"/>
<feature type="active site" description="Nucleophile" evidence="8">
    <location>
        <position position="181"/>
    </location>
</feature>
<feature type="signal peptide" evidence="9">
    <location>
        <begin position="1"/>
        <end position="26"/>
    </location>
</feature>
<organism evidence="13">
    <name type="scientific">Clastoptera arizonana</name>
    <name type="common">Arizona spittle bug</name>
    <dbReference type="NCBI Taxonomy" id="38151"/>
    <lineage>
        <taxon>Eukaryota</taxon>
        <taxon>Metazoa</taxon>
        <taxon>Ecdysozoa</taxon>
        <taxon>Arthropoda</taxon>
        <taxon>Hexapoda</taxon>
        <taxon>Insecta</taxon>
        <taxon>Pterygota</taxon>
        <taxon>Neoptera</taxon>
        <taxon>Paraneoptera</taxon>
        <taxon>Hemiptera</taxon>
        <taxon>Auchenorrhyncha</taxon>
        <taxon>Cercopoidea</taxon>
        <taxon>Clastopteridae</taxon>
        <taxon>Clastoptera</taxon>
    </lineage>
</organism>
<keyword evidence="3 7" id="KW-0378">Hydrolase</keyword>
<evidence type="ECO:0000313" key="13">
    <source>
        <dbReference type="EMBL" id="JAS30720.1"/>
    </source>
</evidence>
<evidence type="ECO:0000256" key="5">
    <source>
        <dbReference type="ARBA" id="ARBA00023098"/>
    </source>
</evidence>
<dbReference type="InterPro" id="IPR025483">
    <property type="entry name" value="Lipase_euk"/>
</dbReference>
<evidence type="ECO:0000256" key="3">
    <source>
        <dbReference type="ARBA" id="ARBA00022801"/>
    </source>
</evidence>
<evidence type="ECO:0000256" key="6">
    <source>
        <dbReference type="ARBA" id="ARBA00023180"/>
    </source>
</evidence>
<proteinExistence type="inferred from homology"/>